<dbReference type="OrthoDB" id="2414723at2759"/>
<keyword evidence="2" id="KW-1185">Reference proteome</keyword>
<reference evidence="1 2" key="1">
    <citation type="submission" date="2018-11" db="EMBL/GenBank/DDBJ databases">
        <authorList>
            <consortium name="Pathogen Informatics"/>
        </authorList>
    </citation>
    <scope>NUCLEOTIDE SEQUENCE [LARGE SCALE GENOMIC DNA]</scope>
</reference>
<gene>
    <name evidence="1" type="ORF">ASIM_LOCUS8248</name>
</gene>
<proteinExistence type="predicted"/>
<organism evidence="1 2">
    <name type="scientific">Anisakis simplex</name>
    <name type="common">Herring worm</name>
    <dbReference type="NCBI Taxonomy" id="6269"/>
    <lineage>
        <taxon>Eukaryota</taxon>
        <taxon>Metazoa</taxon>
        <taxon>Ecdysozoa</taxon>
        <taxon>Nematoda</taxon>
        <taxon>Chromadorea</taxon>
        <taxon>Rhabditida</taxon>
        <taxon>Spirurina</taxon>
        <taxon>Ascaridomorpha</taxon>
        <taxon>Ascaridoidea</taxon>
        <taxon>Anisakidae</taxon>
        <taxon>Anisakis</taxon>
        <taxon>Anisakis simplex complex</taxon>
    </lineage>
</organism>
<name>A0A3P6PNH9_ANISI</name>
<dbReference type="EMBL" id="UYRR01021841">
    <property type="protein sequence ID" value="VDK31173.1"/>
    <property type="molecule type" value="Genomic_DNA"/>
</dbReference>
<accession>A0A3P6PNH9</accession>
<protein>
    <submittedName>
        <fullName evidence="1">Uncharacterized protein</fullName>
    </submittedName>
</protein>
<sequence>MLEACRSQNAEIKVGDTVGWRPEAVELYWRGFVRFWVDDSLVLPFAYERNGHTFARCIACTEVTIQDPKCSYTFEIVEEHWKGMSHFMQHMTGTVTQVRFCFG</sequence>
<dbReference type="AlphaFoldDB" id="A0A3P6PNH9"/>
<evidence type="ECO:0000313" key="2">
    <source>
        <dbReference type="Proteomes" id="UP000267096"/>
    </source>
</evidence>
<evidence type="ECO:0000313" key="1">
    <source>
        <dbReference type="EMBL" id="VDK31173.1"/>
    </source>
</evidence>
<dbReference type="Proteomes" id="UP000267096">
    <property type="component" value="Unassembled WGS sequence"/>
</dbReference>